<evidence type="ECO:0000313" key="1">
    <source>
        <dbReference type="EMBL" id="CUS11693.1"/>
    </source>
</evidence>
<sequence>MGELYLPHEILQYIVWQVPSGDRVTLSRLCLASSSLYHFAAPRLYRSLYLNFEGKERSGLDLLDTLLEPGYDARWGRWVKSVSVTALKNSVEMHERQNVCGSLAKVLSKIELGSLDKFRRAPGFGGEYSWSACFAPHKQVVDALVKHKKLRCLQVSFPFDPHRGPDDGVETDTIFKALPEENCHNLDTLEIRKAWTKEQMTAAAKAIGSPGLKNLTLHMSYFFDWDLENEFSRLPPRPNDERSKLVLIDLSGISLCNAQSIIDSYFNPSTLRKLELRDCVGYENVCLALSQHSSVLEIEELVLTSWEDCGDVSNIIRLVAKCKRLKVLCLDLSSFTDEGILKLVPAFSESGKTLEVLSLCLRNNQDWHGESLYYPLKALHVMKSFENLREIGMSYAIHPTDLHKIVPTLPPSVRAADLRFPWIWVAESKLHMTSNISALAEALPVGNGLTHVIVGDGDDSADPLAFKTTPTVHEMAKWEMTELRELRLKCFRSDWFSWEAIGG</sequence>
<dbReference type="InterPro" id="IPR032675">
    <property type="entry name" value="LRR_dom_sf"/>
</dbReference>
<dbReference type="AlphaFoldDB" id="A0A292PYY1"/>
<protein>
    <recommendedName>
        <fullName evidence="3">F-box domain-containing protein</fullName>
    </recommendedName>
</protein>
<gene>
    <name evidence="1" type="ORF">GSTUAT00004148001</name>
</gene>
<keyword evidence="2" id="KW-1185">Reference proteome</keyword>
<accession>A0A292PYY1</accession>
<evidence type="ECO:0000313" key="2">
    <source>
        <dbReference type="Proteomes" id="UP001412239"/>
    </source>
</evidence>
<organism evidence="1 2">
    <name type="scientific">Tuber aestivum</name>
    <name type="common">summer truffle</name>
    <dbReference type="NCBI Taxonomy" id="59557"/>
    <lineage>
        <taxon>Eukaryota</taxon>
        <taxon>Fungi</taxon>
        <taxon>Dikarya</taxon>
        <taxon>Ascomycota</taxon>
        <taxon>Pezizomycotina</taxon>
        <taxon>Pezizomycetes</taxon>
        <taxon>Pezizales</taxon>
        <taxon>Tuberaceae</taxon>
        <taxon>Tuber</taxon>
    </lineage>
</organism>
<name>A0A292PYY1_9PEZI</name>
<proteinExistence type="predicted"/>
<dbReference type="Proteomes" id="UP001412239">
    <property type="component" value="Unassembled WGS sequence"/>
</dbReference>
<reference evidence="1" key="1">
    <citation type="submission" date="2015-10" db="EMBL/GenBank/DDBJ databases">
        <authorList>
            <person name="Regsiter A."/>
            <person name="william w."/>
        </authorList>
    </citation>
    <scope>NUCLEOTIDE SEQUENCE</scope>
    <source>
        <strain evidence="1">Montdore</strain>
    </source>
</reference>
<evidence type="ECO:0008006" key="3">
    <source>
        <dbReference type="Google" id="ProtNLM"/>
    </source>
</evidence>
<dbReference type="SUPFAM" id="SSF52047">
    <property type="entry name" value="RNI-like"/>
    <property type="match status" value="1"/>
</dbReference>
<dbReference type="Gene3D" id="3.80.10.10">
    <property type="entry name" value="Ribonuclease Inhibitor"/>
    <property type="match status" value="1"/>
</dbReference>
<dbReference type="EMBL" id="LN891013">
    <property type="protein sequence ID" value="CUS11693.1"/>
    <property type="molecule type" value="Genomic_DNA"/>
</dbReference>